<keyword evidence="1" id="KW-0472">Membrane</keyword>
<accession>A0A7S1NL79</accession>
<organism evidence="2">
    <name type="scientific">Eutreptiella gymnastica</name>
    <dbReference type="NCBI Taxonomy" id="73025"/>
    <lineage>
        <taxon>Eukaryota</taxon>
        <taxon>Discoba</taxon>
        <taxon>Euglenozoa</taxon>
        <taxon>Euglenida</taxon>
        <taxon>Spirocuta</taxon>
        <taxon>Euglenophyceae</taxon>
        <taxon>Eutreptiales</taxon>
        <taxon>Eutreptiaceae</taxon>
        <taxon>Eutreptiella</taxon>
    </lineage>
</organism>
<keyword evidence="1" id="KW-1133">Transmembrane helix</keyword>
<feature type="transmembrane region" description="Helical" evidence="1">
    <location>
        <begin position="53"/>
        <end position="78"/>
    </location>
</feature>
<reference evidence="2" key="1">
    <citation type="submission" date="2021-01" db="EMBL/GenBank/DDBJ databases">
        <authorList>
            <person name="Corre E."/>
            <person name="Pelletier E."/>
            <person name="Niang G."/>
            <person name="Scheremetjew M."/>
            <person name="Finn R."/>
            <person name="Kale V."/>
            <person name="Holt S."/>
            <person name="Cochrane G."/>
            <person name="Meng A."/>
            <person name="Brown T."/>
            <person name="Cohen L."/>
        </authorList>
    </citation>
    <scope>NUCLEOTIDE SEQUENCE</scope>
    <source>
        <strain evidence="2">NIES-381</strain>
    </source>
</reference>
<protein>
    <submittedName>
        <fullName evidence="2">Uncharacterized protein</fullName>
    </submittedName>
</protein>
<evidence type="ECO:0000256" key="1">
    <source>
        <dbReference type="SAM" id="Phobius"/>
    </source>
</evidence>
<gene>
    <name evidence="2" type="ORF">EGYM00392_LOCUS38064</name>
</gene>
<sequence length="88" mass="8914">MLLPSMGLYNSPSRGIGQFLASVPTAALALASSAVLASVMLLPWMGLGDSPSWGIGEVLALAPAVVLPLAFSAVLALVSSSCLSSRWV</sequence>
<proteinExistence type="predicted"/>
<name>A0A7S1NL79_9EUGL</name>
<evidence type="ECO:0000313" key="2">
    <source>
        <dbReference type="EMBL" id="CAD9026934.1"/>
    </source>
</evidence>
<dbReference type="AlphaFoldDB" id="A0A7S1NL79"/>
<dbReference type="EMBL" id="HBGA01102238">
    <property type="protein sequence ID" value="CAD9026934.1"/>
    <property type="molecule type" value="Transcribed_RNA"/>
</dbReference>
<keyword evidence="1" id="KW-0812">Transmembrane</keyword>